<keyword evidence="2" id="KW-1185">Reference proteome</keyword>
<dbReference type="EMBL" id="BBLT01000006">
    <property type="protein sequence ID" value="GAL86068.1"/>
    <property type="molecule type" value="Genomic_DNA"/>
</dbReference>
<proteinExistence type="predicted"/>
<protein>
    <recommendedName>
        <fullName evidence="3">DUF4145 domain-containing protein</fullName>
    </recommendedName>
</protein>
<dbReference type="OrthoDB" id="3078338at2"/>
<gene>
    <name evidence="1" type="ORF">MYP_3297</name>
</gene>
<organism evidence="1 2">
    <name type="scientific">Sporocytophaga myxococcoides</name>
    <dbReference type="NCBI Taxonomy" id="153721"/>
    <lineage>
        <taxon>Bacteria</taxon>
        <taxon>Pseudomonadati</taxon>
        <taxon>Bacteroidota</taxon>
        <taxon>Cytophagia</taxon>
        <taxon>Cytophagales</taxon>
        <taxon>Cytophagaceae</taxon>
        <taxon>Sporocytophaga</taxon>
    </lineage>
</organism>
<evidence type="ECO:0008006" key="3">
    <source>
        <dbReference type="Google" id="ProtNLM"/>
    </source>
</evidence>
<accession>A0A098LIR7</accession>
<comment type="caution">
    <text evidence="1">The sequence shown here is derived from an EMBL/GenBank/DDBJ whole genome shotgun (WGS) entry which is preliminary data.</text>
</comment>
<sequence length="352" mass="40699">MKKNPIENGNEIFEDILKEYPEQIFDIETAAQLLINVIKETEGLVIVDFLDYGGWDRLNKCHIDKDNGLIYLIEEEDTDAGYRDGLVLKFKDLLSYHSNILSGIFLRGYALKRKNIKKILNNGKCNFSFKEVKNFALTIEKTTDAVLESYDVLNSPIYSVAIIPKNTSLCADRSQELLFKINFNECMQRLQKRRLQLLEIDKSDEDSICEKANTARRIFEFILKIECCLIEHKVSFWGFENTGSASFKEDYSELLLGPLQAMVKRYKPKNRQDELTKIINIGNKLSHDSGEAIDKKEAIDLYDLMIEYTKELLELIKDHSLATDHYTCNLKKIQYDGPPLQILKLSDILKKD</sequence>
<dbReference type="RefSeq" id="WP_045465250.1">
    <property type="nucleotide sequence ID" value="NZ_BBLT01000006.1"/>
</dbReference>
<reference evidence="1 2" key="1">
    <citation type="submission" date="2014-09" db="EMBL/GenBank/DDBJ databases">
        <title>Sporocytophaga myxococcoides PG-01 genome sequencing.</title>
        <authorList>
            <person name="Liu L."/>
            <person name="Gao P.J."/>
            <person name="Chen G.J."/>
            <person name="Wang L.S."/>
        </authorList>
    </citation>
    <scope>NUCLEOTIDE SEQUENCE [LARGE SCALE GENOMIC DNA]</scope>
    <source>
        <strain evidence="1 2">PG-01</strain>
    </source>
</reference>
<dbReference type="eggNOG" id="ENOG5033NKU">
    <property type="taxonomic scope" value="Bacteria"/>
</dbReference>
<name>A0A098LIR7_9BACT</name>
<dbReference type="AlphaFoldDB" id="A0A098LIR7"/>
<dbReference type="Proteomes" id="UP000030185">
    <property type="component" value="Unassembled WGS sequence"/>
</dbReference>
<evidence type="ECO:0000313" key="2">
    <source>
        <dbReference type="Proteomes" id="UP000030185"/>
    </source>
</evidence>
<evidence type="ECO:0000313" key="1">
    <source>
        <dbReference type="EMBL" id="GAL86068.1"/>
    </source>
</evidence>